<evidence type="ECO:0000313" key="2">
    <source>
        <dbReference type="EMBL" id="TFJ99708.1"/>
    </source>
</evidence>
<accession>A0A4D9DRD0</accession>
<feature type="compositionally biased region" description="Basic and acidic residues" evidence="1">
    <location>
        <begin position="67"/>
        <end position="87"/>
    </location>
</feature>
<dbReference type="AlphaFoldDB" id="A0A4D9DRD0"/>
<dbReference type="OrthoDB" id="9431336at2759"/>
<evidence type="ECO:0000313" key="3">
    <source>
        <dbReference type="Proteomes" id="UP000297703"/>
    </source>
</evidence>
<name>A0A4D9DRD0_9SAUR</name>
<sequence>MRKPGLLIDNSNVSSQMEQGEELWVPDLQGCEEREISGDGTVSENKEETPQQEGPEQVEPPGMLLGRAERHVSQSHEQEEACESQRRLEKHQKNQPGKGERKPTCCGEGLKKPKDISACQREGKGETSVG</sequence>
<reference evidence="2 3" key="1">
    <citation type="submission" date="2019-04" db="EMBL/GenBank/DDBJ databases">
        <title>Draft genome of the big-headed turtle Platysternon megacephalum.</title>
        <authorList>
            <person name="Gong S."/>
        </authorList>
    </citation>
    <scope>NUCLEOTIDE SEQUENCE [LARGE SCALE GENOMIC DNA]</scope>
    <source>
        <strain evidence="2">DO16091913</strain>
        <tissue evidence="2">Muscle</tissue>
    </source>
</reference>
<dbReference type="EMBL" id="QXTE01000311">
    <property type="protein sequence ID" value="TFJ99708.1"/>
    <property type="molecule type" value="Genomic_DNA"/>
</dbReference>
<feature type="compositionally biased region" description="Polar residues" evidence="1">
    <location>
        <begin position="9"/>
        <end position="18"/>
    </location>
</feature>
<proteinExistence type="predicted"/>
<organism evidence="2 3">
    <name type="scientific">Platysternon megacephalum</name>
    <name type="common">big-headed turtle</name>
    <dbReference type="NCBI Taxonomy" id="55544"/>
    <lineage>
        <taxon>Eukaryota</taxon>
        <taxon>Metazoa</taxon>
        <taxon>Chordata</taxon>
        <taxon>Craniata</taxon>
        <taxon>Vertebrata</taxon>
        <taxon>Euteleostomi</taxon>
        <taxon>Archelosauria</taxon>
        <taxon>Testudinata</taxon>
        <taxon>Testudines</taxon>
        <taxon>Cryptodira</taxon>
        <taxon>Durocryptodira</taxon>
        <taxon>Testudinoidea</taxon>
        <taxon>Platysternidae</taxon>
        <taxon>Platysternon</taxon>
    </lineage>
</organism>
<feature type="compositionally biased region" description="Basic and acidic residues" evidence="1">
    <location>
        <begin position="98"/>
        <end position="130"/>
    </location>
</feature>
<protein>
    <submittedName>
        <fullName evidence="2">Zinc finger protein 641</fullName>
    </submittedName>
</protein>
<feature type="region of interest" description="Disordered" evidence="1">
    <location>
        <begin position="1"/>
        <end position="130"/>
    </location>
</feature>
<dbReference type="Proteomes" id="UP000297703">
    <property type="component" value="Unassembled WGS sequence"/>
</dbReference>
<feature type="compositionally biased region" description="Low complexity" evidence="1">
    <location>
        <begin position="51"/>
        <end position="61"/>
    </location>
</feature>
<gene>
    <name evidence="2" type="ORF">DR999_PMT18258</name>
</gene>
<evidence type="ECO:0000256" key="1">
    <source>
        <dbReference type="SAM" id="MobiDB-lite"/>
    </source>
</evidence>
<comment type="caution">
    <text evidence="2">The sequence shown here is derived from an EMBL/GenBank/DDBJ whole genome shotgun (WGS) entry which is preliminary data.</text>
</comment>
<dbReference type="STRING" id="55544.A0A4D9DRD0"/>
<keyword evidence="3" id="KW-1185">Reference proteome</keyword>
<reference evidence="2 3" key="2">
    <citation type="submission" date="2019-04" db="EMBL/GenBank/DDBJ databases">
        <title>The genome sequence of big-headed turtle.</title>
        <authorList>
            <person name="Gong S."/>
        </authorList>
    </citation>
    <scope>NUCLEOTIDE SEQUENCE [LARGE SCALE GENOMIC DNA]</scope>
    <source>
        <strain evidence="2">DO16091913</strain>
        <tissue evidence="2">Muscle</tissue>
    </source>
</reference>